<dbReference type="KEGG" id="puv:PUV_12260"/>
<proteinExistence type="inferred from homology"/>
<feature type="domain" description="UvrC family homology region profile" evidence="10">
    <location>
        <begin position="270"/>
        <end position="477"/>
    </location>
</feature>
<dbReference type="SUPFAM" id="SSF82771">
    <property type="entry name" value="GIY-YIG endonuclease"/>
    <property type="match status" value="1"/>
</dbReference>
<keyword evidence="4 7" id="KW-0267">Excision nuclease</keyword>
<evidence type="ECO:0000256" key="2">
    <source>
        <dbReference type="ARBA" id="ARBA00022763"/>
    </source>
</evidence>
<dbReference type="FunFam" id="3.40.1440.10:FF:000001">
    <property type="entry name" value="UvrABC system protein C"/>
    <property type="match status" value="1"/>
</dbReference>
<evidence type="ECO:0000259" key="10">
    <source>
        <dbReference type="PROSITE" id="PS50165"/>
    </source>
</evidence>
<dbReference type="Proteomes" id="UP000000495">
    <property type="component" value="Chromosome"/>
</dbReference>
<gene>
    <name evidence="7 11" type="primary">uvrC</name>
    <name evidence="11" type="ordered locus">PUV_12260</name>
</gene>
<organism evidence="11 12">
    <name type="scientific">Parachlamydia acanthamoebae (strain UV7)</name>
    <dbReference type="NCBI Taxonomy" id="765952"/>
    <lineage>
        <taxon>Bacteria</taxon>
        <taxon>Pseudomonadati</taxon>
        <taxon>Chlamydiota</taxon>
        <taxon>Chlamydiia</taxon>
        <taxon>Parachlamydiales</taxon>
        <taxon>Parachlamydiaceae</taxon>
        <taxon>Parachlamydia</taxon>
    </lineage>
</organism>
<dbReference type="NCBIfam" id="TIGR00194">
    <property type="entry name" value="uvrC"/>
    <property type="match status" value="1"/>
</dbReference>
<dbReference type="NCBIfam" id="NF001824">
    <property type="entry name" value="PRK00558.1-5"/>
    <property type="match status" value="1"/>
</dbReference>
<dbReference type="STRING" id="765952.PUV_12260"/>
<dbReference type="InterPro" id="IPR050066">
    <property type="entry name" value="UvrABC_protein_C"/>
</dbReference>
<evidence type="ECO:0000256" key="6">
    <source>
        <dbReference type="ARBA" id="ARBA00023236"/>
    </source>
</evidence>
<keyword evidence="2 7" id="KW-0227">DNA damage</keyword>
<dbReference type="HOGENOM" id="CLU_014841_3_2_0"/>
<feature type="domain" description="UVR" evidence="8">
    <location>
        <begin position="204"/>
        <end position="239"/>
    </location>
</feature>
<dbReference type="InterPro" id="IPR010994">
    <property type="entry name" value="RuvA_2-like"/>
</dbReference>
<evidence type="ECO:0000259" key="9">
    <source>
        <dbReference type="PROSITE" id="PS50164"/>
    </source>
</evidence>
<evidence type="ECO:0000256" key="3">
    <source>
        <dbReference type="ARBA" id="ARBA00022769"/>
    </source>
</evidence>
<dbReference type="PANTHER" id="PTHR30562:SF1">
    <property type="entry name" value="UVRABC SYSTEM PROTEIN C"/>
    <property type="match status" value="1"/>
</dbReference>
<dbReference type="EMBL" id="FR872580">
    <property type="protein sequence ID" value="CCB86176.1"/>
    <property type="molecule type" value="Genomic_DNA"/>
</dbReference>
<evidence type="ECO:0000256" key="5">
    <source>
        <dbReference type="ARBA" id="ARBA00023204"/>
    </source>
</evidence>
<dbReference type="InterPro" id="IPR000305">
    <property type="entry name" value="GIY-YIG_endonuc"/>
</dbReference>
<dbReference type="Pfam" id="PF08459">
    <property type="entry name" value="UvrC_RNaseH_dom"/>
    <property type="match status" value="1"/>
</dbReference>
<dbReference type="HAMAP" id="MF_00203">
    <property type="entry name" value="UvrC"/>
    <property type="match status" value="1"/>
</dbReference>
<evidence type="ECO:0000256" key="7">
    <source>
        <dbReference type="HAMAP-Rule" id="MF_00203"/>
    </source>
</evidence>
<comment type="similarity">
    <text evidence="7">Belongs to the UvrC family.</text>
</comment>
<name>F8KZ53_PARAV</name>
<evidence type="ECO:0000259" key="8">
    <source>
        <dbReference type="PROSITE" id="PS50151"/>
    </source>
</evidence>
<dbReference type="OrthoDB" id="9804933at2"/>
<dbReference type="SMART" id="SM00465">
    <property type="entry name" value="GIYc"/>
    <property type="match status" value="1"/>
</dbReference>
<dbReference type="AlphaFoldDB" id="F8KZ53"/>
<dbReference type="InterPro" id="IPR038476">
    <property type="entry name" value="UvrC_RNase_H_dom_sf"/>
</dbReference>
<keyword evidence="5 7" id="KW-0234">DNA repair</keyword>
<sequence length="614" mass="70473">MPFDPKTLSLYPNHPGVYLMKNRTGMILYVGKAKNLRTRIRQYFMTSGDGREMIPFLVPQIESIETISVTSEKEALLLESHLIKKHKPKYNALLKDDKSYVALKINVKNPWPMLSLERYRGKPKADGVYFGPYTHAGAARRTLDLLHRLFPLRQCSDAEFARRTRPCILYDMKRCIAPCVQKCTKEEYQIQVDRTIKFLRGQNKEILQEMYQEMETYAENLEFEKAGKSLDTIRYIEKTIEPQYVDSVSGKDADALGIYRQGEDVMLCQLLFREGRLTSSQSFNFTKIADDDAELLTSFVLQHYQNRDFLPHEILLPIEIEDEVALTELLSENRARKVQVYAPKRGGKSVLIDMAQANAEASFKKEKNEQTLRENILLAIQEQFHLTNYPKRIECIDNSHIAGTEHVSSVIVFTDGKKDTRNYRTYTLKQAGPSDDYGAMREVLTRRYGKAKDENDLPDLLIIDGGKGHLNIALKVLVELDIISVNVIGIAKEQGRHDRGLTLEQVFLPNVKDPLILKVTSPILFILQQIRDEAHRFVIKFHRKRMQKRTIKSILDDVPGIGPAKKKALLKHFGSIKKIKEASDEELKKMKGISEGNIVQLRQFFAVKANDDPQ</sequence>
<dbReference type="InterPro" id="IPR001162">
    <property type="entry name" value="UvrC_RNase_H_dom"/>
</dbReference>
<dbReference type="Gene3D" id="3.30.420.340">
    <property type="entry name" value="UvrC, RNAse H endonuclease domain"/>
    <property type="match status" value="1"/>
</dbReference>
<accession>F8KZ53</accession>
<dbReference type="GO" id="GO:0006289">
    <property type="term" value="P:nucleotide-excision repair"/>
    <property type="evidence" value="ECO:0007669"/>
    <property type="project" value="UniProtKB-UniRule"/>
</dbReference>
<dbReference type="SUPFAM" id="SSF46600">
    <property type="entry name" value="C-terminal UvrC-binding domain of UvrB"/>
    <property type="match status" value="1"/>
</dbReference>
<dbReference type="InterPro" id="IPR036876">
    <property type="entry name" value="UVR_dom_sf"/>
</dbReference>
<dbReference type="Pfam" id="PF22920">
    <property type="entry name" value="UvrC_RNaseH"/>
    <property type="match status" value="1"/>
</dbReference>
<feature type="domain" description="GIY-YIG" evidence="9">
    <location>
        <begin position="13"/>
        <end position="92"/>
    </location>
</feature>
<evidence type="ECO:0000313" key="12">
    <source>
        <dbReference type="Proteomes" id="UP000000495"/>
    </source>
</evidence>
<dbReference type="CDD" id="cd10434">
    <property type="entry name" value="GIY-YIG_UvrC_Cho"/>
    <property type="match status" value="1"/>
</dbReference>
<dbReference type="Pfam" id="PF14520">
    <property type="entry name" value="HHH_5"/>
    <property type="match status" value="1"/>
</dbReference>
<keyword evidence="12" id="KW-1185">Reference proteome</keyword>
<comment type="subcellular location">
    <subcellularLocation>
        <location evidence="7">Cytoplasm</location>
    </subcellularLocation>
</comment>
<comment type="subunit">
    <text evidence="7">Interacts with UvrB in an incision complex.</text>
</comment>
<evidence type="ECO:0000256" key="4">
    <source>
        <dbReference type="ARBA" id="ARBA00022881"/>
    </source>
</evidence>
<reference evidence="11 12" key="1">
    <citation type="journal article" date="2011" name="Mol. Biol. Evol.">
        <title>Unity in variety--the pan-genome of the Chlamydiae.</title>
        <authorList>
            <person name="Collingro A."/>
            <person name="Tischler P."/>
            <person name="Weinmaier T."/>
            <person name="Penz T."/>
            <person name="Heinz E."/>
            <person name="Brunham R.C."/>
            <person name="Read T.D."/>
            <person name="Bavoil P.M."/>
            <person name="Sachse K."/>
            <person name="Kahane S."/>
            <person name="Friedman M.G."/>
            <person name="Rattei T."/>
            <person name="Myers G.S."/>
            <person name="Horn M."/>
        </authorList>
    </citation>
    <scope>NUCLEOTIDE SEQUENCE [LARGE SCALE GENOMIC DNA]</scope>
    <source>
        <strain evidence="12">UV7</strain>
    </source>
</reference>
<dbReference type="InterPro" id="IPR001943">
    <property type="entry name" value="UVR_dom"/>
</dbReference>
<dbReference type="InterPro" id="IPR047296">
    <property type="entry name" value="GIY-YIG_UvrC_Cho"/>
</dbReference>
<evidence type="ECO:0000313" key="11">
    <source>
        <dbReference type="EMBL" id="CCB86176.1"/>
    </source>
</evidence>
<dbReference type="PROSITE" id="PS50151">
    <property type="entry name" value="UVR"/>
    <property type="match status" value="1"/>
</dbReference>
<dbReference type="InterPro" id="IPR004791">
    <property type="entry name" value="UvrC"/>
</dbReference>
<dbReference type="GO" id="GO:0009381">
    <property type="term" value="F:excinuclease ABC activity"/>
    <property type="evidence" value="ECO:0007669"/>
    <property type="project" value="UniProtKB-UniRule"/>
</dbReference>
<dbReference type="GO" id="GO:0005737">
    <property type="term" value="C:cytoplasm"/>
    <property type="evidence" value="ECO:0007669"/>
    <property type="project" value="UniProtKB-SubCell"/>
</dbReference>
<dbReference type="RefSeq" id="WP_006340969.1">
    <property type="nucleotide sequence ID" value="NC_015702.1"/>
</dbReference>
<dbReference type="eggNOG" id="COG0322">
    <property type="taxonomic scope" value="Bacteria"/>
</dbReference>
<dbReference type="Pfam" id="PF01541">
    <property type="entry name" value="GIY-YIG"/>
    <property type="match status" value="1"/>
</dbReference>
<dbReference type="Gene3D" id="1.10.150.20">
    <property type="entry name" value="5' to 3' exonuclease, C-terminal subdomain"/>
    <property type="match status" value="1"/>
</dbReference>
<keyword evidence="1 7" id="KW-0963">Cytoplasm</keyword>
<dbReference type="InterPro" id="IPR035901">
    <property type="entry name" value="GIY-YIG_endonuc_sf"/>
</dbReference>
<dbReference type="PROSITE" id="PS50164">
    <property type="entry name" value="GIY_YIG"/>
    <property type="match status" value="1"/>
</dbReference>
<dbReference type="PROSITE" id="PS50165">
    <property type="entry name" value="UVRC"/>
    <property type="match status" value="1"/>
</dbReference>
<dbReference type="PANTHER" id="PTHR30562">
    <property type="entry name" value="UVRC/OXIDOREDUCTASE"/>
    <property type="match status" value="1"/>
</dbReference>
<dbReference type="GO" id="GO:0009432">
    <property type="term" value="P:SOS response"/>
    <property type="evidence" value="ECO:0007669"/>
    <property type="project" value="UniProtKB-UniRule"/>
</dbReference>
<keyword evidence="6 7" id="KW-0742">SOS response</keyword>
<dbReference type="Gene3D" id="3.40.1440.10">
    <property type="entry name" value="GIY-YIG endonuclease"/>
    <property type="match status" value="1"/>
</dbReference>
<keyword evidence="3 7" id="KW-0228">DNA excision</keyword>
<comment type="function">
    <text evidence="7">The UvrABC repair system catalyzes the recognition and processing of DNA lesions. UvrC both incises the 5' and 3' sides of the lesion. The N-terminal half is responsible for the 3' incision and the C-terminal half is responsible for the 5' incision.</text>
</comment>
<dbReference type="SUPFAM" id="SSF47781">
    <property type="entry name" value="RuvA domain 2-like"/>
    <property type="match status" value="1"/>
</dbReference>
<dbReference type="GO" id="GO:0009380">
    <property type="term" value="C:excinuclease repair complex"/>
    <property type="evidence" value="ECO:0007669"/>
    <property type="project" value="InterPro"/>
</dbReference>
<evidence type="ECO:0000256" key="1">
    <source>
        <dbReference type="ARBA" id="ARBA00022490"/>
    </source>
</evidence>
<protein>
    <recommendedName>
        <fullName evidence="7">UvrABC system protein C</fullName>
        <shortName evidence="7">Protein UvrC</shortName>
    </recommendedName>
    <alternativeName>
        <fullName evidence="7">Excinuclease ABC subunit C</fullName>
    </alternativeName>
</protein>
<dbReference type="GO" id="GO:0003677">
    <property type="term" value="F:DNA binding"/>
    <property type="evidence" value="ECO:0007669"/>
    <property type="project" value="UniProtKB-UniRule"/>
</dbReference>